<dbReference type="STRING" id="1324350.AOY20_12975"/>
<gene>
    <name evidence="2" type="ORF">AOY20_12975</name>
</gene>
<dbReference type="RefSeq" id="WP_054582255.1">
    <property type="nucleotide sequence ID" value="NZ_CP012808.1"/>
</dbReference>
<evidence type="ECO:0000313" key="2">
    <source>
        <dbReference type="EMBL" id="ALH96375.1"/>
    </source>
</evidence>
<dbReference type="Proteomes" id="UP000064939">
    <property type="component" value="Chromosome"/>
</dbReference>
<dbReference type="KEGG" id="aei:AOY20_12975"/>
<protein>
    <submittedName>
        <fullName evidence="2">Uncharacterized protein</fullName>
    </submittedName>
</protein>
<dbReference type="AlphaFoldDB" id="A0A0N9VFP7"/>
<organism evidence="2 3">
    <name type="scientific">Acinetobacter equi</name>
    <dbReference type="NCBI Taxonomy" id="1324350"/>
    <lineage>
        <taxon>Bacteria</taxon>
        <taxon>Pseudomonadati</taxon>
        <taxon>Pseudomonadota</taxon>
        <taxon>Gammaproteobacteria</taxon>
        <taxon>Moraxellales</taxon>
        <taxon>Moraxellaceae</taxon>
        <taxon>Acinetobacter</taxon>
    </lineage>
</organism>
<evidence type="ECO:0000313" key="3">
    <source>
        <dbReference type="Proteomes" id="UP000064939"/>
    </source>
</evidence>
<feature type="signal peptide" evidence="1">
    <location>
        <begin position="1"/>
        <end position="18"/>
    </location>
</feature>
<proteinExistence type="predicted"/>
<keyword evidence="3" id="KW-1185">Reference proteome</keyword>
<accession>A0A0N9VFP7</accession>
<sequence length="123" mass="13026">MNKKMVLTGLFSALLMSACSTTPSNHTTIIQKPNSQFEVTGLGKTELIAKNNAANAANKSCGKLSAIILNEKTTYNGVLQGVVDPQTGKLIQAATNVLGKLSGTNTDISNDDDYQTTLSFQCK</sequence>
<keyword evidence="1" id="KW-0732">Signal</keyword>
<dbReference type="PROSITE" id="PS51257">
    <property type="entry name" value="PROKAR_LIPOPROTEIN"/>
    <property type="match status" value="1"/>
</dbReference>
<name>A0A0N9VFP7_9GAMM</name>
<dbReference type="EMBL" id="CP012808">
    <property type="protein sequence ID" value="ALH96375.1"/>
    <property type="molecule type" value="Genomic_DNA"/>
</dbReference>
<evidence type="ECO:0000256" key="1">
    <source>
        <dbReference type="SAM" id="SignalP"/>
    </source>
</evidence>
<feature type="chain" id="PRO_5006039428" evidence="1">
    <location>
        <begin position="19"/>
        <end position="123"/>
    </location>
</feature>
<reference evidence="2 3" key="1">
    <citation type="journal article" date="2015" name="Int. J. Syst. Evol. Microbiol.">
        <title>Acinetobacter equi sp. nov. isolated from horse faeces.</title>
        <authorList>
            <person name="Poppel M.T."/>
            <person name="Skiebe E."/>
            <person name="Laue M."/>
            <person name="Bergmann H."/>
            <person name="Ebersberger I."/>
            <person name="Garn T."/>
            <person name="Fruth A."/>
            <person name="Baumgardt S."/>
            <person name="Busse H.J."/>
            <person name="Wilharm G."/>
        </authorList>
    </citation>
    <scope>NUCLEOTIDE SEQUENCE [LARGE SCALE GENOMIC DNA]</scope>
    <source>
        <strain evidence="2 3">114</strain>
    </source>
</reference>
<dbReference type="OrthoDB" id="6705556at2"/>